<feature type="transmembrane region" description="Helical" evidence="1">
    <location>
        <begin position="36"/>
        <end position="55"/>
    </location>
</feature>
<evidence type="ECO:0000313" key="4">
    <source>
        <dbReference type="Proteomes" id="UP000663929"/>
    </source>
</evidence>
<evidence type="ECO:0000313" key="3">
    <source>
        <dbReference type="EMBL" id="QTD50153.1"/>
    </source>
</evidence>
<keyword evidence="4" id="KW-1185">Reference proteome</keyword>
<feature type="transmembrane region" description="Helical" evidence="1">
    <location>
        <begin position="105"/>
        <end position="128"/>
    </location>
</feature>
<keyword evidence="1" id="KW-0812">Transmembrane</keyword>
<keyword evidence="1" id="KW-0472">Membrane</keyword>
<dbReference type="RefSeq" id="WP_237379784.1">
    <property type="nucleotide sequence ID" value="NZ_CP071793.1"/>
</dbReference>
<dbReference type="AlphaFoldDB" id="A0A8A4TKQ1"/>
<reference evidence="3" key="1">
    <citation type="submission" date="2021-03" db="EMBL/GenBank/DDBJ databases">
        <title>Acanthopleuribacteraceae sp. M133.</title>
        <authorList>
            <person name="Wang G."/>
        </authorList>
    </citation>
    <scope>NUCLEOTIDE SEQUENCE</scope>
    <source>
        <strain evidence="3">M133</strain>
    </source>
</reference>
<keyword evidence="1" id="KW-1133">Transmembrane helix</keyword>
<dbReference type="Pfam" id="PF05569">
    <property type="entry name" value="Peptidase_M56"/>
    <property type="match status" value="1"/>
</dbReference>
<dbReference type="CDD" id="cd07341">
    <property type="entry name" value="M56_BlaR1_MecR1_like"/>
    <property type="match status" value="1"/>
</dbReference>
<name>A0A8A4TKQ1_SULCO</name>
<evidence type="ECO:0000256" key="1">
    <source>
        <dbReference type="SAM" id="Phobius"/>
    </source>
</evidence>
<feature type="domain" description="Peptidase M56" evidence="2">
    <location>
        <begin position="5"/>
        <end position="290"/>
    </location>
</feature>
<dbReference type="PANTHER" id="PTHR34978">
    <property type="entry name" value="POSSIBLE SENSOR-TRANSDUCER PROTEIN BLAR"/>
    <property type="match status" value="1"/>
</dbReference>
<dbReference type="InterPro" id="IPR008756">
    <property type="entry name" value="Peptidase_M56"/>
</dbReference>
<protein>
    <submittedName>
        <fullName evidence="3">M56 family metallopeptidase</fullName>
    </submittedName>
</protein>
<dbReference type="KEGG" id="scor:J3U87_31600"/>
<sequence length="452" mass="51063">MLVFLIDTTLKLTLIFGLAWLATHLTRKQASSLRHLIWKAAFLGMVLVLLGYFFLPRYELPLLPIPTAAETVVPATMPAALPHESPAVGHTTRAIWPWPAILLSLWGLGVFLVTTRFAVSLVQLMVLVKRAQKCEGPQWRELAYELAKTYRLKKPLDVRIASRTITPMTLGTLYPMVLLPQEARSWSDERLRLVLIHEIAHIKNKDFPIQLLVHGICALFWFHPLVWLAERHLTREREHASDDWVVFSGYKASTYAQHLLEIARVLRSGRPTPVGLGMAKISELEGRMIALLSDRADHGMLGLKTRIQTWSLSLLVCLPLADITPLALSTPFPLQAMEGSSGLIPIQDPRHVCMFADEVIENGPRVSRVLEIDGHRYYLATKECLESIARHSEIRFARDPMSGREVDKANAVLAVYAGSSRVAYFENEENLAEYNRRKAGMTQPERDHAERP</sequence>
<dbReference type="Proteomes" id="UP000663929">
    <property type="component" value="Chromosome"/>
</dbReference>
<gene>
    <name evidence="3" type="ORF">J3U87_31600</name>
</gene>
<dbReference type="InterPro" id="IPR052173">
    <property type="entry name" value="Beta-lactam_resp_regulator"/>
</dbReference>
<evidence type="ECO:0000259" key="2">
    <source>
        <dbReference type="Pfam" id="PF05569"/>
    </source>
</evidence>
<proteinExistence type="predicted"/>
<accession>A0A8A4TKQ1</accession>
<feature type="transmembrane region" description="Helical" evidence="1">
    <location>
        <begin position="6"/>
        <end position="24"/>
    </location>
</feature>
<dbReference type="EMBL" id="CP071793">
    <property type="protein sequence ID" value="QTD50153.1"/>
    <property type="molecule type" value="Genomic_DNA"/>
</dbReference>
<dbReference type="Gene3D" id="3.30.2010.10">
    <property type="entry name" value="Metalloproteases ('zincins'), catalytic domain"/>
    <property type="match status" value="1"/>
</dbReference>
<dbReference type="PANTHER" id="PTHR34978:SF3">
    <property type="entry name" value="SLR0241 PROTEIN"/>
    <property type="match status" value="1"/>
</dbReference>
<feature type="transmembrane region" description="Helical" evidence="1">
    <location>
        <begin position="211"/>
        <end position="229"/>
    </location>
</feature>
<organism evidence="3 4">
    <name type="scientific">Sulfidibacter corallicola</name>
    <dbReference type="NCBI Taxonomy" id="2818388"/>
    <lineage>
        <taxon>Bacteria</taxon>
        <taxon>Pseudomonadati</taxon>
        <taxon>Acidobacteriota</taxon>
        <taxon>Holophagae</taxon>
        <taxon>Acanthopleuribacterales</taxon>
        <taxon>Acanthopleuribacteraceae</taxon>
        <taxon>Sulfidibacter</taxon>
    </lineage>
</organism>